<evidence type="ECO:0000313" key="14">
    <source>
        <dbReference type="Proteomes" id="UP001597101"/>
    </source>
</evidence>
<proteinExistence type="inferred from homology"/>
<keyword evidence="7 12" id="KW-0479">Metal-binding</keyword>
<keyword evidence="6 12" id="KW-0441">Lipid A biosynthesis</keyword>
<keyword evidence="8 12" id="KW-0378">Hydrolase</keyword>
<dbReference type="Proteomes" id="UP001597101">
    <property type="component" value="Unassembled WGS sequence"/>
</dbReference>
<evidence type="ECO:0000256" key="2">
    <source>
        <dbReference type="ARBA" id="ARBA00002923"/>
    </source>
</evidence>
<dbReference type="NCBIfam" id="TIGR00325">
    <property type="entry name" value="lpxC"/>
    <property type="match status" value="1"/>
</dbReference>
<dbReference type="PANTHER" id="PTHR33694">
    <property type="entry name" value="UDP-3-O-ACYL-N-ACETYLGLUCOSAMINE DEACETYLASE 1, MITOCHONDRIAL-RELATED"/>
    <property type="match status" value="1"/>
</dbReference>
<feature type="binding site" evidence="12">
    <location>
        <position position="252"/>
    </location>
    <ligand>
        <name>Zn(2+)</name>
        <dbReference type="ChEBI" id="CHEBI:29105"/>
    </ligand>
</feature>
<protein>
    <recommendedName>
        <fullName evidence="4 12">UDP-3-O-acyl-N-acetylglucosamine deacetylase</fullName>
        <shortName evidence="12">UDP-3-O-acyl-GlcNAc deacetylase</shortName>
        <ecNumber evidence="4 12">3.5.1.108</ecNumber>
    </recommendedName>
    <alternativeName>
        <fullName evidence="12">UDP-3-O-[R-3-hydroxymyristoyl]-N-acetylglucosamine deacetylase</fullName>
    </alternativeName>
</protein>
<evidence type="ECO:0000256" key="11">
    <source>
        <dbReference type="ARBA" id="ARBA00024535"/>
    </source>
</evidence>
<keyword evidence="5 12" id="KW-0444">Lipid biosynthesis</keyword>
<comment type="catalytic activity">
    <reaction evidence="11 12">
        <text>a UDP-3-O-[(3R)-3-hydroxyacyl]-N-acetyl-alpha-D-glucosamine + H2O = a UDP-3-O-[(3R)-3-hydroxyacyl]-alpha-D-glucosamine + acetate</text>
        <dbReference type="Rhea" id="RHEA:67816"/>
        <dbReference type="ChEBI" id="CHEBI:15377"/>
        <dbReference type="ChEBI" id="CHEBI:30089"/>
        <dbReference type="ChEBI" id="CHEBI:137740"/>
        <dbReference type="ChEBI" id="CHEBI:173225"/>
        <dbReference type="EC" id="3.5.1.108"/>
    </reaction>
</comment>
<sequence>MASTKSAASGSKQNTLAARIDLSGVGVHSGKPVSIALLPADADTGIVFNRTDVPQDQQCDIPAVASSVGATALCTVIGDPAGVHVMTIEHLMAALVALHIDNVIIEVDSAEIPVMDGSSEVFVDAIDNVGLVHQNRPRRYLRVLKEVRFDMGGSWGAFSPCDTTRYEVEIDFDDEVIGKQKFASDLTPDVFRRELSRARTFGFMKDVERLWAAGFALGSSLENSVVIGDDNTIINTEGLRYRDEFVRHKTLDAVGDLALAGAQIIGCFRSYRGGHKVNALALQALLSDHSAYEWVSAEGVGSYSERSEMIRVSAPTFAADKS</sequence>
<dbReference type="SUPFAM" id="SSF54211">
    <property type="entry name" value="Ribosomal protein S5 domain 2-like"/>
    <property type="match status" value="2"/>
</dbReference>
<dbReference type="PANTHER" id="PTHR33694:SF1">
    <property type="entry name" value="UDP-3-O-ACYL-N-ACETYLGLUCOSAMINE DEACETYLASE 1, MITOCHONDRIAL-RELATED"/>
    <property type="match status" value="1"/>
</dbReference>
<dbReference type="InterPro" id="IPR011334">
    <property type="entry name" value="UDP-acyl_GlcNac_deAcase_C"/>
</dbReference>
<dbReference type="HAMAP" id="MF_00388">
    <property type="entry name" value="LpxC"/>
    <property type="match status" value="1"/>
</dbReference>
<organism evidence="13 14">
    <name type="scientific">Pseudahrensia aquimaris</name>
    <dbReference type="NCBI Taxonomy" id="744461"/>
    <lineage>
        <taxon>Bacteria</taxon>
        <taxon>Pseudomonadati</taxon>
        <taxon>Pseudomonadota</taxon>
        <taxon>Alphaproteobacteria</taxon>
        <taxon>Hyphomicrobiales</taxon>
        <taxon>Ahrensiaceae</taxon>
        <taxon>Pseudahrensia</taxon>
    </lineage>
</organism>
<evidence type="ECO:0000256" key="6">
    <source>
        <dbReference type="ARBA" id="ARBA00022556"/>
    </source>
</evidence>
<feature type="active site" description="Proton donor" evidence="12">
    <location>
        <position position="275"/>
    </location>
</feature>
<evidence type="ECO:0000256" key="3">
    <source>
        <dbReference type="ARBA" id="ARBA00005002"/>
    </source>
</evidence>
<keyword evidence="9 12" id="KW-0862">Zinc</keyword>
<comment type="similarity">
    <text evidence="12">Belongs to the LpxC family.</text>
</comment>
<evidence type="ECO:0000313" key="13">
    <source>
        <dbReference type="EMBL" id="MFD0916260.1"/>
    </source>
</evidence>
<dbReference type="GO" id="GO:0103117">
    <property type="term" value="F:UDP-3-O-acyl-N-acetylglucosamine deacetylase activity"/>
    <property type="evidence" value="ECO:0007669"/>
    <property type="project" value="UniProtKB-EC"/>
</dbReference>
<dbReference type="RefSeq" id="WP_377212122.1">
    <property type="nucleotide sequence ID" value="NZ_JBHTJV010000005.1"/>
</dbReference>
<keyword evidence="14" id="KW-1185">Reference proteome</keyword>
<comment type="caution">
    <text evidence="13">The sequence shown here is derived from an EMBL/GenBank/DDBJ whole genome shotgun (WGS) entry which is preliminary data.</text>
</comment>
<evidence type="ECO:0000256" key="1">
    <source>
        <dbReference type="ARBA" id="ARBA00001947"/>
    </source>
</evidence>
<feature type="binding site" evidence="12">
    <location>
        <position position="90"/>
    </location>
    <ligand>
        <name>Zn(2+)</name>
        <dbReference type="ChEBI" id="CHEBI:29105"/>
    </ligand>
</feature>
<keyword evidence="10 12" id="KW-0443">Lipid metabolism</keyword>
<gene>
    <name evidence="12 13" type="primary">lpxC</name>
    <name evidence="13" type="ORF">ACFQ14_07570</name>
</gene>
<dbReference type="InterPro" id="IPR015870">
    <property type="entry name" value="UDP-acyl_N-AcGlcN_deAcase_N"/>
</dbReference>
<dbReference type="InterPro" id="IPR020568">
    <property type="entry name" value="Ribosomal_Su5_D2-typ_SF"/>
</dbReference>
<dbReference type="InterPro" id="IPR004463">
    <property type="entry name" value="UDP-acyl_GlcNac_deAcase"/>
</dbReference>
<comment type="pathway">
    <text evidence="3 12">Glycolipid biosynthesis; lipid IV(A) biosynthesis; lipid IV(A) from (3R)-3-hydroxytetradecanoyl-[acyl-carrier-protein] and UDP-N-acetyl-alpha-D-glucosamine: step 2/6.</text>
</comment>
<dbReference type="EC" id="3.5.1.108" evidence="4 12"/>
<reference evidence="14" key="1">
    <citation type="journal article" date="2019" name="Int. J. Syst. Evol. Microbiol.">
        <title>The Global Catalogue of Microorganisms (GCM) 10K type strain sequencing project: providing services to taxonomists for standard genome sequencing and annotation.</title>
        <authorList>
            <consortium name="The Broad Institute Genomics Platform"/>
            <consortium name="The Broad Institute Genome Sequencing Center for Infectious Disease"/>
            <person name="Wu L."/>
            <person name="Ma J."/>
        </authorList>
    </citation>
    <scope>NUCLEOTIDE SEQUENCE [LARGE SCALE GENOMIC DNA]</scope>
    <source>
        <strain evidence="14">CCUG 60023</strain>
    </source>
</reference>
<comment type="cofactor">
    <cofactor evidence="1 12">
        <name>Zn(2+)</name>
        <dbReference type="ChEBI" id="CHEBI:29105"/>
    </cofactor>
</comment>
<feature type="binding site" evidence="12">
    <location>
        <position position="248"/>
    </location>
    <ligand>
        <name>Zn(2+)</name>
        <dbReference type="ChEBI" id="CHEBI:29105"/>
    </ligand>
</feature>
<evidence type="ECO:0000256" key="4">
    <source>
        <dbReference type="ARBA" id="ARBA00012745"/>
    </source>
</evidence>
<dbReference type="Gene3D" id="3.30.230.20">
    <property type="entry name" value="lpxc deacetylase, domain 1"/>
    <property type="match status" value="1"/>
</dbReference>
<evidence type="ECO:0000256" key="7">
    <source>
        <dbReference type="ARBA" id="ARBA00022723"/>
    </source>
</evidence>
<dbReference type="Pfam" id="PF03331">
    <property type="entry name" value="LpxC"/>
    <property type="match status" value="1"/>
</dbReference>
<evidence type="ECO:0000256" key="10">
    <source>
        <dbReference type="ARBA" id="ARBA00023098"/>
    </source>
</evidence>
<evidence type="ECO:0000256" key="8">
    <source>
        <dbReference type="ARBA" id="ARBA00022801"/>
    </source>
</evidence>
<name>A0ABW3FG62_9HYPH</name>
<accession>A0ABW3FG62</accession>
<evidence type="ECO:0000256" key="12">
    <source>
        <dbReference type="HAMAP-Rule" id="MF_00388"/>
    </source>
</evidence>
<dbReference type="EMBL" id="JBHTJV010000005">
    <property type="protein sequence ID" value="MFD0916260.1"/>
    <property type="molecule type" value="Genomic_DNA"/>
</dbReference>
<dbReference type="Gene3D" id="3.30.1700.10">
    <property type="entry name" value="lpxc deacetylase, domain 2"/>
    <property type="match status" value="1"/>
</dbReference>
<comment type="function">
    <text evidence="2 12">Catalyzes the hydrolysis of UDP-3-O-myristoyl-N-acetylglucosamine to form UDP-3-O-myristoylglucosamine and acetate, the committed step in lipid A biosynthesis.</text>
</comment>
<evidence type="ECO:0000256" key="9">
    <source>
        <dbReference type="ARBA" id="ARBA00022833"/>
    </source>
</evidence>
<evidence type="ECO:0000256" key="5">
    <source>
        <dbReference type="ARBA" id="ARBA00022516"/>
    </source>
</evidence>